<keyword evidence="4 10" id="KW-0378">Hydrolase</keyword>
<dbReference type="GO" id="GO:0008409">
    <property type="term" value="F:5'-3' exonuclease activity"/>
    <property type="evidence" value="ECO:0007669"/>
    <property type="project" value="InterPro"/>
</dbReference>
<dbReference type="NCBIfam" id="TIGR00644">
    <property type="entry name" value="recJ"/>
    <property type="match status" value="1"/>
</dbReference>
<dbReference type="AlphaFoldDB" id="A0A125W5X6"/>
<gene>
    <name evidence="10" type="primary">recJ</name>
    <name evidence="10" type="ORF">HMPREF9498_01634</name>
</gene>
<dbReference type="InterPro" id="IPR038763">
    <property type="entry name" value="DHH_sf"/>
</dbReference>
<dbReference type="PANTHER" id="PTHR30255">
    <property type="entry name" value="SINGLE-STRANDED-DNA-SPECIFIC EXONUCLEASE RECJ"/>
    <property type="match status" value="1"/>
</dbReference>
<feature type="domain" description="DHHA1" evidence="7">
    <location>
        <begin position="343"/>
        <end position="438"/>
    </location>
</feature>
<evidence type="ECO:0000256" key="4">
    <source>
        <dbReference type="ARBA" id="ARBA00022801"/>
    </source>
</evidence>
<dbReference type="RefSeq" id="WP_002402224.1">
    <property type="nucleotide sequence ID" value="NZ_GL454455.1"/>
</dbReference>
<dbReference type="Gene3D" id="3.10.310.30">
    <property type="match status" value="1"/>
</dbReference>
<keyword evidence="3" id="KW-0540">Nuclease</keyword>
<name>A0A125W5X6_ENTFL</name>
<dbReference type="GO" id="GO:0006281">
    <property type="term" value="P:DNA repair"/>
    <property type="evidence" value="ECO:0007669"/>
    <property type="project" value="InterPro"/>
</dbReference>
<evidence type="ECO:0000259" key="7">
    <source>
        <dbReference type="Pfam" id="PF02272"/>
    </source>
</evidence>
<evidence type="ECO:0000256" key="2">
    <source>
        <dbReference type="ARBA" id="ARBA00019841"/>
    </source>
</evidence>
<dbReference type="Pfam" id="PF02272">
    <property type="entry name" value="DHHA1"/>
    <property type="match status" value="1"/>
</dbReference>
<evidence type="ECO:0000259" key="8">
    <source>
        <dbReference type="Pfam" id="PF10141"/>
    </source>
</evidence>
<dbReference type="GO" id="GO:0006310">
    <property type="term" value="P:DNA recombination"/>
    <property type="evidence" value="ECO:0007669"/>
    <property type="project" value="InterPro"/>
</dbReference>
<evidence type="ECO:0000256" key="1">
    <source>
        <dbReference type="ARBA" id="ARBA00005915"/>
    </source>
</evidence>
<dbReference type="GO" id="GO:0003676">
    <property type="term" value="F:nucleic acid binding"/>
    <property type="evidence" value="ECO:0007669"/>
    <property type="project" value="InterPro"/>
</dbReference>
<dbReference type="InterPro" id="IPR003156">
    <property type="entry name" value="DHHA1_dom"/>
</dbReference>
<dbReference type="Pfam" id="PF01368">
    <property type="entry name" value="DHH"/>
    <property type="match status" value="1"/>
</dbReference>
<dbReference type="PANTHER" id="PTHR30255:SF2">
    <property type="entry name" value="SINGLE-STRANDED-DNA-SPECIFIC EXONUCLEASE RECJ"/>
    <property type="match status" value="1"/>
</dbReference>
<feature type="domain" description="Single-stranded-DNA-specific exonuclease RecJ C-terminal" evidence="8">
    <location>
        <begin position="564"/>
        <end position="764"/>
    </location>
</feature>
<reference evidence="10 11" key="1">
    <citation type="submission" date="2010-07" db="EMBL/GenBank/DDBJ databases">
        <authorList>
            <person name="Sid Ahmed O."/>
        </authorList>
    </citation>
    <scope>NUCLEOTIDE SEQUENCE [LARGE SCALE GENOMIC DNA]</scope>
    <source>
        <strain evidence="10 11">TX4248</strain>
    </source>
</reference>
<evidence type="ECO:0000256" key="3">
    <source>
        <dbReference type="ARBA" id="ARBA00022722"/>
    </source>
</evidence>
<dbReference type="InterPro" id="IPR001667">
    <property type="entry name" value="DDH_dom"/>
</dbReference>
<evidence type="ECO:0000259" key="9">
    <source>
        <dbReference type="Pfam" id="PF17768"/>
    </source>
</evidence>
<dbReference type="InterPro" id="IPR018779">
    <property type="entry name" value="RecJ_C"/>
</dbReference>
<proteinExistence type="inferred from homology"/>
<organism evidence="10 11">
    <name type="scientific">Enterococcus faecalis TX4248</name>
    <dbReference type="NCBI Taxonomy" id="749495"/>
    <lineage>
        <taxon>Bacteria</taxon>
        <taxon>Bacillati</taxon>
        <taxon>Bacillota</taxon>
        <taxon>Bacilli</taxon>
        <taxon>Lactobacillales</taxon>
        <taxon>Enterococcaceae</taxon>
        <taxon>Enterococcus</taxon>
    </lineage>
</organism>
<dbReference type="SUPFAM" id="SSF64182">
    <property type="entry name" value="DHH phosphoesterases"/>
    <property type="match status" value="1"/>
</dbReference>
<protein>
    <recommendedName>
        <fullName evidence="2">Single-stranded-DNA-specific exonuclease RecJ</fullName>
    </recommendedName>
</protein>
<evidence type="ECO:0000256" key="5">
    <source>
        <dbReference type="ARBA" id="ARBA00022839"/>
    </source>
</evidence>
<dbReference type="Gene3D" id="3.90.1640.30">
    <property type="match status" value="1"/>
</dbReference>
<dbReference type="InterPro" id="IPR004610">
    <property type="entry name" value="RecJ"/>
</dbReference>
<comment type="caution">
    <text evidence="10">The sequence shown here is derived from an EMBL/GenBank/DDBJ whole genome shotgun (WGS) entry which is preliminary data.</text>
</comment>
<evidence type="ECO:0000313" key="11">
    <source>
        <dbReference type="Proteomes" id="UP000004846"/>
    </source>
</evidence>
<dbReference type="InterPro" id="IPR041122">
    <property type="entry name" value="RecJ_OB"/>
</dbReference>
<evidence type="ECO:0000313" key="10">
    <source>
        <dbReference type="EMBL" id="EFM82697.1"/>
    </source>
</evidence>
<feature type="domain" description="DDH" evidence="6">
    <location>
        <begin position="84"/>
        <end position="228"/>
    </location>
</feature>
<dbReference type="HOGENOM" id="CLU_009736_4_1_9"/>
<keyword evidence="5 10" id="KW-0269">Exonuclease</keyword>
<comment type="similarity">
    <text evidence="1">Belongs to the RecJ family.</text>
</comment>
<feature type="domain" description="RecJ OB" evidence="9">
    <location>
        <begin position="455"/>
        <end position="557"/>
    </location>
</feature>
<sequence>MKKSNYQWQLQTKTELPVEFIEQLKKEQINPLIGQLLWHRNIRTEEALRKFLHPTIEDIYDPFLMHDMEKAVARIQQAVEAGEQILVYGDYDADGITSTTVMKEAIELVGGMVQYFLPNRFVHGYGPNKDVFAEQIEQGVQLIVTVDNGVSGHEAINYAMAQGVDVIVTDHHELPEQLPEAYAIVHPRHPQGDYPFGDLAGVGVAFKVATALLGELPIELLDLVAIGTIADLVSLTDENRTFVKMGLQMIQTGDRIGLDVLLQEAGVKKEAVSEESIGFTIGPRLNALGRLGEAAPGVELMTTFDEEQALEIAKYIDQQNNERKDIVTTIAKEALDLIDPNAPVHILAKQGWHEGVLGIVAGRIMQETGKPTIILAIDESGTTAKGSGRSISALNLYEALNEVREQFTHFGGHHMAAGMTLPVENVPFVQEHLAHFIEKNQIDMANGQELLISESLAVSQATTTFIDQLRILAPFGTDNTVPTFVFKEITPTQIRQIGADNAHLKFQMNQEGAQLDAIAFQMGPQADELAQGTSDVAGQLSINEWNGRKKPQLMVTDFAVSGRQLFDFRGKNNQTKPIPSEATAYLLFDEKNQKFISDPTANIIVWSNQEELVEAVSQNQIEQLVFVDCPVEAITVKEIVEATEIQRIYMMFISPEEAYLNGMASREQFATLYKFILQQKEVNLRSQLSKVANYLNIQEKLLIFMIQVFFDLGFVTIESGVLNSIEKPDNRPLTESQVYQQRLKKIKTEEFLLYSDCQTIQQWLWNEEDK</sequence>
<accession>A0A125W5X6</accession>
<dbReference type="Proteomes" id="UP000004846">
    <property type="component" value="Unassembled WGS sequence"/>
</dbReference>
<dbReference type="InterPro" id="IPR051673">
    <property type="entry name" value="SSDNA_exonuclease_RecJ"/>
</dbReference>
<dbReference type="EMBL" id="AEBR01000054">
    <property type="protein sequence ID" value="EFM82697.1"/>
    <property type="molecule type" value="Genomic_DNA"/>
</dbReference>
<evidence type="ECO:0000259" key="6">
    <source>
        <dbReference type="Pfam" id="PF01368"/>
    </source>
</evidence>
<dbReference type="Pfam" id="PF10141">
    <property type="entry name" value="ssDNA-exonuc_C"/>
    <property type="match status" value="1"/>
</dbReference>
<dbReference type="Pfam" id="PF17768">
    <property type="entry name" value="RecJ_OB"/>
    <property type="match status" value="1"/>
</dbReference>